<name>A0A1Y1VYX7_9FUNG</name>
<evidence type="ECO:0000256" key="2">
    <source>
        <dbReference type="ARBA" id="ARBA00022840"/>
    </source>
</evidence>
<keyword evidence="2" id="KW-0067">ATP-binding</keyword>
<dbReference type="GO" id="GO:0000055">
    <property type="term" value="P:ribosomal large subunit export from nucleus"/>
    <property type="evidence" value="ECO:0007669"/>
    <property type="project" value="TreeGrafter"/>
</dbReference>
<gene>
    <name evidence="3" type="ORF">DL89DRAFT_64100</name>
</gene>
<evidence type="ECO:0000313" key="3">
    <source>
        <dbReference type="EMBL" id="ORX66471.1"/>
    </source>
</evidence>
<accession>A0A1Y1VYX7</accession>
<keyword evidence="1" id="KW-0547">Nucleotide-binding</keyword>
<proteinExistence type="predicted"/>
<sequence>MSRCVALTFCRWPLLPRPPLPMCLVTCRPTGCGSCRCAISTRTPSPRRRILLKPLVAGIVERMEQLLEEWPDHAVLQDICKLARQLLQLPVTAPLAKLLTGLEMLYQKSQEWQAYASRDVSIEQLADVARLIVRWRQQELNAWPHLLLSQELEFARRPNEWWFNLYSSLLGDTADFAGLVSAIDQFMQGSPAGEFRGRLNMLHAFCGHRAALLSAQALQEHKSVMDLKRSDPVYAPLSNAIDYYSQYAVVIAEHLAAAKKTGQEGPDAVCQDLVVEGCEPGGIEGECIAHPPSSDKVCQAVARGTEPADLPNHPDCAIRQYCPCQGAHRPAGAFAAERCGH</sequence>
<dbReference type="EMBL" id="MCFD01000015">
    <property type="protein sequence ID" value="ORX66471.1"/>
    <property type="molecule type" value="Genomic_DNA"/>
</dbReference>
<dbReference type="GO" id="GO:0005524">
    <property type="term" value="F:ATP binding"/>
    <property type="evidence" value="ECO:0007669"/>
    <property type="project" value="UniProtKB-KW"/>
</dbReference>
<dbReference type="GO" id="GO:0005634">
    <property type="term" value="C:nucleus"/>
    <property type="evidence" value="ECO:0007669"/>
    <property type="project" value="TreeGrafter"/>
</dbReference>
<reference evidence="3 4" key="1">
    <citation type="submission" date="2016-07" db="EMBL/GenBank/DDBJ databases">
        <title>Pervasive Adenine N6-methylation of Active Genes in Fungi.</title>
        <authorList>
            <consortium name="DOE Joint Genome Institute"/>
            <person name="Mondo S.J."/>
            <person name="Dannebaum R.O."/>
            <person name="Kuo R.C."/>
            <person name="Labutti K."/>
            <person name="Haridas S."/>
            <person name="Kuo A."/>
            <person name="Salamov A."/>
            <person name="Ahrendt S.R."/>
            <person name="Lipzen A."/>
            <person name="Sullivan W."/>
            <person name="Andreopoulos W.B."/>
            <person name="Clum A."/>
            <person name="Lindquist E."/>
            <person name="Daum C."/>
            <person name="Ramamoorthy G.K."/>
            <person name="Gryganskyi A."/>
            <person name="Culley D."/>
            <person name="Magnuson J.K."/>
            <person name="James T.Y."/>
            <person name="O'Malley M.A."/>
            <person name="Stajich J.E."/>
            <person name="Spatafora J.W."/>
            <person name="Visel A."/>
            <person name="Grigoriev I.V."/>
        </authorList>
    </citation>
    <scope>NUCLEOTIDE SEQUENCE [LARGE SCALE GENOMIC DNA]</scope>
    <source>
        <strain evidence="3 4">ATCC 12442</strain>
    </source>
</reference>
<organism evidence="3 4">
    <name type="scientific">Linderina pennispora</name>
    <dbReference type="NCBI Taxonomy" id="61395"/>
    <lineage>
        <taxon>Eukaryota</taxon>
        <taxon>Fungi</taxon>
        <taxon>Fungi incertae sedis</taxon>
        <taxon>Zoopagomycota</taxon>
        <taxon>Kickxellomycotina</taxon>
        <taxon>Kickxellomycetes</taxon>
        <taxon>Kickxellales</taxon>
        <taxon>Kickxellaceae</taxon>
        <taxon>Linderina</taxon>
    </lineage>
</organism>
<dbReference type="GO" id="GO:0000027">
    <property type="term" value="P:ribosomal large subunit assembly"/>
    <property type="evidence" value="ECO:0007669"/>
    <property type="project" value="TreeGrafter"/>
</dbReference>
<evidence type="ECO:0000313" key="4">
    <source>
        <dbReference type="Proteomes" id="UP000193922"/>
    </source>
</evidence>
<dbReference type="OrthoDB" id="5186at2759"/>
<dbReference type="PANTHER" id="PTHR48103">
    <property type="entry name" value="MIDASIN-RELATED"/>
    <property type="match status" value="1"/>
</dbReference>
<dbReference type="GeneID" id="63808564"/>
<keyword evidence="4" id="KW-1185">Reference proteome</keyword>
<dbReference type="AlphaFoldDB" id="A0A1Y1VYX7"/>
<dbReference type="Proteomes" id="UP000193922">
    <property type="component" value="Unassembled WGS sequence"/>
</dbReference>
<comment type="caution">
    <text evidence="3">The sequence shown here is derived from an EMBL/GenBank/DDBJ whole genome shotgun (WGS) entry which is preliminary data.</text>
</comment>
<protein>
    <submittedName>
        <fullName evidence="3">Uncharacterized protein</fullName>
    </submittedName>
</protein>
<dbReference type="STRING" id="61395.A0A1Y1VYX7"/>
<dbReference type="GO" id="GO:0030687">
    <property type="term" value="C:preribosome, large subunit precursor"/>
    <property type="evidence" value="ECO:0007669"/>
    <property type="project" value="TreeGrafter"/>
</dbReference>
<dbReference type="PANTHER" id="PTHR48103:SF2">
    <property type="entry name" value="MIDASIN"/>
    <property type="match status" value="1"/>
</dbReference>
<dbReference type="RefSeq" id="XP_040740459.1">
    <property type="nucleotide sequence ID" value="XM_040891916.1"/>
</dbReference>
<evidence type="ECO:0000256" key="1">
    <source>
        <dbReference type="ARBA" id="ARBA00022741"/>
    </source>
</evidence>